<protein>
    <submittedName>
        <fullName evidence="3">DUF3987 domain-containing protein</fullName>
    </submittedName>
</protein>
<organism evidence="3 4">
    <name type="scientific">Devosia salina</name>
    <dbReference type="NCBI Taxonomy" id="2860336"/>
    <lineage>
        <taxon>Bacteria</taxon>
        <taxon>Pseudomonadati</taxon>
        <taxon>Pseudomonadota</taxon>
        <taxon>Alphaproteobacteria</taxon>
        <taxon>Hyphomicrobiales</taxon>
        <taxon>Devosiaceae</taxon>
        <taxon>Devosia</taxon>
    </lineage>
</organism>
<name>A0ABX8WEH4_9HYPH</name>
<dbReference type="EMBL" id="CP080590">
    <property type="protein sequence ID" value="QYO77294.1"/>
    <property type="molecule type" value="Genomic_DNA"/>
</dbReference>
<dbReference type="Proteomes" id="UP000825799">
    <property type="component" value="Chromosome"/>
</dbReference>
<keyword evidence="4" id="KW-1185">Reference proteome</keyword>
<feature type="region of interest" description="Disordered" evidence="1">
    <location>
        <begin position="1"/>
        <end position="40"/>
    </location>
</feature>
<keyword evidence="2" id="KW-0472">Membrane</keyword>
<gene>
    <name evidence="3" type="ORF">K1X15_01535</name>
</gene>
<accession>A0ABX8WEH4</accession>
<evidence type="ECO:0000313" key="4">
    <source>
        <dbReference type="Proteomes" id="UP000825799"/>
    </source>
</evidence>
<keyword evidence="2" id="KW-0812">Transmembrane</keyword>
<dbReference type="InterPro" id="IPR025048">
    <property type="entry name" value="DUF3987"/>
</dbReference>
<proteinExistence type="predicted"/>
<dbReference type="RefSeq" id="WP_220305755.1">
    <property type="nucleotide sequence ID" value="NZ_CP080590.1"/>
</dbReference>
<dbReference type="Pfam" id="PF13148">
    <property type="entry name" value="DUF3987"/>
    <property type="match status" value="1"/>
</dbReference>
<evidence type="ECO:0000256" key="1">
    <source>
        <dbReference type="SAM" id="MobiDB-lite"/>
    </source>
</evidence>
<feature type="compositionally biased region" description="Polar residues" evidence="1">
    <location>
        <begin position="17"/>
        <end position="32"/>
    </location>
</feature>
<reference evidence="3 4" key="1">
    <citation type="submission" date="2021-08" db="EMBL/GenBank/DDBJ databases">
        <title>Devosia salina sp. nov., isolated from the South China Sea sediment.</title>
        <authorList>
            <person name="Zhou Z."/>
        </authorList>
    </citation>
    <scope>NUCLEOTIDE SEQUENCE [LARGE SCALE GENOMIC DNA]</scope>
    <source>
        <strain evidence="3 4">SCS-3</strain>
    </source>
</reference>
<sequence length="541" mass="57230">MRKTIKKSASKAAADTELSSTIENDLPQQSTDAPSPVPAVAQAPISPFAIAEMNDNKVESVDSDGWAVEIDWSFLDPSRAAPAPVFPIEKLPEPLAELVAKLALARRLVVDFVAFAILAALSGAIGNRARVQLFDGTLEPLAIYVALVGAPSTGKSQAIGMVETRLRALDGDLTASVSGAAMAASHAALDRLNVKIRAKVAERLAVEFEAPEDYREGPRGGRLLLTETTGPGLIEELSADRSGRMLVTHELSGAIGYLSSSQPARSRGLFLQGFDGNPVVVSTKSEGRKLIPELLLSVLGAVQPGRLSYLMRHGDDGFAARFFWVHPDVVPSAALGDNPGPIDDLAGVLSALQGIQPAANEHGYSAAVPLAADARAPLEMAAKKWTTDQMFSSELFSSALGRGRQYALRLAGILQIATHVMEGKSGLPDVVSADAMTSAIAIVDTYILPMAERVFAASDTKPSDAAALARFLARSGKPMVNARADIMRGRGSPVTQALAVREAIEELEQRGVLRPAPQRPGRGRPSSDWIVHPALLAMARK</sequence>
<feature type="transmembrane region" description="Helical" evidence="2">
    <location>
        <begin position="108"/>
        <end position="126"/>
    </location>
</feature>
<evidence type="ECO:0000256" key="2">
    <source>
        <dbReference type="SAM" id="Phobius"/>
    </source>
</evidence>
<evidence type="ECO:0000313" key="3">
    <source>
        <dbReference type="EMBL" id="QYO77294.1"/>
    </source>
</evidence>
<keyword evidence="2" id="KW-1133">Transmembrane helix</keyword>